<dbReference type="RefSeq" id="WP_212016042.1">
    <property type="nucleotide sequence ID" value="NZ_JAAFYZ010000140.1"/>
</dbReference>
<feature type="domain" description="HTH gntR-type" evidence="4">
    <location>
        <begin position="9"/>
        <end position="76"/>
    </location>
</feature>
<dbReference type="InterPro" id="IPR000524">
    <property type="entry name" value="Tscrpt_reg_HTH_GntR"/>
</dbReference>
<name>A0ABS5KZF8_9ACTN</name>
<evidence type="ECO:0000313" key="5">
    <source>
        <dbReference type="EMBL" id="MBS2551466.1"/>
    </source>
</evidence>
<reference evidence="5 6" key="1">
    <citation type="submission" date="2020-02" db="EMBL/GenBank/DDBJ databases">
        <title>Acidophilic actinobacteria isolated from forest soil.</title>
        <authorList>
            <person name="Golinska P."/>
        </authorList>
    </citation>
    <scope>NUCLEOTIDE SEQUENCE [LARGE SCALE GENOMIC DNA]</scope>
    <source>
        <strain evidence="5 6">NL8</strain>
    </source>
</reference>
<dbReference type="PROSITE" id="PS50949">
    <property type="entry name" value="HTH_GNTR"/>
    <property type="match status" value="1"/>
</dbReference>
<dbReference type="PANTHER" id="PTHR43537:SF41">
    <property type="entry name" value="TRANSCRIPTIONAL REGULATORY PROTEIN"/>
    <property type="match status" value="1"/>
</dbReference>
<keyword evidence="3" id="KW-0804">Transcription</keyword>
<keyword evidence="6" id="KW-1185">Reference proteome</keyword>
<comment type="caution">
    <text evidence="5">The sequence shown here is derived from an EMBL/GenBank/DDBJ whole genome shotgun (WGS) entry which is preliminary data.</text>
</comment>
<dbReference type="InterPro" id="IPR008920">
    <property type="entry name" value="TF_FadR/GntR_C"/>
</dbReference>
<evidence type="ECO:0000256" key="1">
    <source>
        <dbReference type="ARBA" id="ARBA00023015"/>
    </source>
</evidence>
<dbReference type="Pfam" id="PF07729">
    <property type="entry name" value="FCD"/>
    <property type="match status" value="1"/>
</dbReference>
<dbReference type="Gene3D" id="1.20.120.530">
    <property type="entry name" value="GntR ligand-binding domain-like"/>
    <property type="match status" value="1"/>
</dbReference>
<dbReference type="InterPro" id="IPR036390">
    <property type="entry name" value="WH_DNA-bd_sf"/>
</dbReference>
<dbReference type="SMART" id="SM00345">
    <property type="entry name" value="HTH_GNTR"/>
    <property type="match status" value="1"/>
</dbReference>
<dbReference type="SMART" id="SM00895">
    <property type="entry name" value="FCD"/>
    <property type="match status" value="1"/>
</dbReference>
<dbReference type="InterPro" id="IPR011711">
    <property type="entry name" value="GntR_C"/>
</dbReference>
<evidence type="ECO:0000256" key="2">
    <source>
        <dbReference type="ARBA" id="ARBA00023125"/>
    </source>
</evidence>
<keyword evidence="1" id="KW-0805">Transcription regulation</keyword>
<dbReference type="SUPFAM" id="SSF46785">
    <property type="entry name" value="Winged helix' DNA-binding domain"/>
    <property type="match status" value="1"/>
</dbReference>
<dbReference type="PANTHER" id="PTHR43537">
    <property type="entry name" value="TRANSCRIPTIONAL REGULATOR, GNTR FAMILY"/>
    <property type="match status" value="1"/>
</dbReference>
<gene>
    <name evidence="5" type="ORF">KGQ19_31820</name>
</gene>
<dbReference type="CDD" id="cd07377">
    <property type="entry name" value="WHTH_GntR"/>
    <property type="match status" value="1"/>
</dbReference>
<dbReference type="Pfam" id="PF00392">
    <property type="entry name" value="GntR"/>
    <property type="match status" value="1"/>
</dbReference>
<evidence type="ECO:0000256" key="3">
    <source>
        <dbReference type="ARBA" id="ARBA00023163"/>
    </source>
</evidence>
<evidence type="ECO:0000313" key="6">
    <source>
        <dbReference type="Proteomes" id="UP000730482"/>
    </source>
</evidence>
<dbReference type="InterPro" id="IPR036388">
    <property type="entry name" value="WH-like_DNA-bd_sf"/>
</dbReference>
<dbReference type="SUPFAM" id="SSF48008">
    <property type="entry name" value="GntR ligand-binding domain-like"/>
    <property type="match status" value="1"/>
</dbReference>
<protein>
    <submittedName>
        <fullName evidence="5">GntR family transcriptional regulator</fullName>
    </submittedName>
</protein>
<dbReference type="Proteomes" id="UP000730482">
    <property type="component" value="Unassembled WGS sequence"/>
</dbReference>
<accession>A0ABS5KZF8</accession>
<dbReference type="EMBL" id="JAAFYZ010000140">
    <property type="protein sequence ID" value="MBS2551466.1"/>
    <property type="molecule type" value="Genomic_DNA"/>
</dbReference>
<keyword evidence="2" id="KW-0238">DNA-binding</keyword>
<evidence type="ECO:0000259" key="4">
    <source>
        <dbReference type="PROSITE" id="PS50949"/>
    </source>
</evidence>
<organism evidence="5 6">
    <name type="scientific">Catenulispora pinistramenti</name>
    <dbReference type="NCBI Taxonomy" id="2705254"/>
    <lineage>
        <taxon>Bacteria</taxon>
        <taxon>Bacillati</taxon>
        <taxon>Actinomycetota</taxon>
        <taxon>Actinomycetes</taxon>
        <taxon>Catenulisporales</taxon>
        <taxon>Catenulisporaceae</taxon>
        <taxon>Catenulispora</taxon>
    </lineage>
</organism>
<sequence>MAEVGSRPPTAQQFVLGEVRRAITSGELRPGTAIRQEALAGRLEVSRVPLREALKTLEGEGLVTYRAHRGYRVVELSMADLREVYRLREILEAEAVRAAVPLLDEAVLGRLEAAQAEVERAAGEGAVAVMAGANRRFHFALFEAAAMPRLVRIIGTLWDSTDAYRSLYYAGDQNRRHVVAEHRAALAALRAGDAEGAVRWFDRHRAAAVETLAGQIEA</sequence>
<dbReference type="Gene3D" id="1.10.10.10">
    <property type="entry name" value="Winged helix-like DNA-binding domain superfamily/Winged helix DNA-binding domain"/>
    <property type="match status" value="1"/>
</dbReference>
<proteinExistence type="predicted"/>